<sequence>MASDVPAQVPAQPAAPQTLQPYSFPHQRLSLLQRFPEKTPLVLVACGSFSPITYLHLRMFEMASDYARFNTNFEVMGGFISPVGDGYVKKGLAPAADRLNMCRLALESASWLIVDPWEGINPKYTPTAKVLDHFEHEINEVLGGVQRPDGSRVPARICLLAGADLIQTMSTPGVWSPKDLDHILGRFGLMVIERSGTDVEDAISNLHTYRDNIWVIPQLVQNDVSSTKIRLFLKRDMSVRYLIPGRVIEYIESHDLYNEEAPSVDGKGKANGETSGRASPAPKSSPAKS</sequence>
<evidence type="ECO:0000256" key="13">
    <source>
        <dbReference type="ARBA" id="ARBA00023128"/>
    </source>
</evidence>
<keyword evidence="13" id="KW-0496">Mitochondrion</keyword>
<dbReference type="GO" id="GO:0005524">
    <property type="term" value="F:ATP binding"/>
    <property type="evidence" value="ECO:0007669"/>
    <property type="project" value="UniProtKB-KW"/>
</dbReference>
<evidence type="ECO:0000256" key="12">
    <source>
        <dbReference type="ARBA" id="ARBA00023027"/>
    </source>
</evidence>
<evidence type="ECO:0000256" key="1">
    <source>
        <dbReference type="ARBA" id="ARBA00001946"/>
    </source>
</evidence>
<evidence type="ECO:0000256" key="5">
    <source>
        <dbReference type="ARBA" id="ARBA00007064"/>
    </source>
</evidence>
<dbReference type="Proteomes" id="UP000469558">
    <property type="component" value="Unassembled WGS sequence"/>
</dbReference>
<evidence type="ECO:0000256" key="14">
    <source>
        <dbReference type="ARBA" id="ARBA00048721"/>
    </source>
</evidence>
<dbReference type="GO" id="GO:0009435">
    <property type="term" value="P:NAD+ biosynthetic process"/>
    <property type="evidence" value="ECO:0007669"/>
    <property type="project" value="InterPro"/>
</dbReference>
<gene>
    <name evidence="20" type="ORF">LSUE1_G004067</name>
</gene>
<evidence type="ECO:0000256" key="8">
    <source>
        <dbReference type="ARBA" id="ARBA00022679"/>
    </source>
</evidence>
<evidence type="ECO:0000256" key="6">
    <source>
        <dbReference type="ARBA" id="ARBA00011881"/>
    </source>
</evidence>
<keyword evidence="7 17" id="KW-0662">Pyridine nucleotide biosynthesis</keyword>
<dbReference type="FunFam" id="3.40.50.620:FF:000221">
    <property type="entry name" value="Nicotinamide/nicotinic acid mononucleotide adenylyltransferase 3"/>
    <property type="match status" value="1"/>
</dbReference>
<evidence type="ECO:0000256" key="18">
    <source>
        <dbReference type="SAM" id="MobiDB-lite"/>
    </source>
</evidence>
<keyword evidence="9 17" id="KW-0548">Nucleotidyltransferase</keyword>
<name>A0A8T9CET8_9HELO</name>
<comment type="cofactor">
    <cofactor evidence="1">
        <name>Mg(2+)</name>
        <dbReference type="ChEBI" id="CHEBI:18420"/>
    </cofactor>
</comment>
<comment type="similarity">
    <text evidence="5 17">Belongs to the eukaryotic NMN adenylyltransferase family.</text>
</comment>
<dbReference type="SUPFAM" id="SSF52374">
    <property type="entry name" value="Nucleotidylyl transferase"/>
    <property type="match status" value="1"/>
</dbReference>
<dbReference type="Pfam" id="PF01467">
    <property type="entry name" value="CTP_transf_like"/>
    <property type="match status" value="1"/>
</dbReference>
<comment type="subunit">
    <text evidence="6">Homotetramer.</text>
</comment>
<feature type="domain" description="Cytidyltransferase-like" evidence="19">
    <location>
        <begin position="44"/>
        <end position="230"/>
    </location>
</feature>
<keyword evidence="11 17" id="KW-0067">ATP-binding</keyword>
<evidence type="ECO:0000256" key="16">
    <source>
        <dbReference type="ARBA" id="ARBA00093425"/>
    </source>
</evidence>
<evidence type="ECO:0000256" key="9">
    <source>
        <dbReference type="ARBA" id="ARBA00022695"/>
    </source>
</evidence>
<dbReference type="InterPro" id="IPR004821">
    <property type="entry name" value="Cyt_trans-like"/>
</dbReference>
<dbReference type="InterPro" id="IPR014729">
    <property type="entry name" value="Rossmann-like_a/b/a_fold"/>
</dbReference>
<dbReference type="Gene3D" id="3.40.50.620">
    <property type="entry name" value="HUPs"/>
    <property type="match status" value="1"/>
</dbReference>
<dbReference type="InterPro" id="IPR045094">
    <property type="entry name" value="NMNAT_euk"/>
</dbReference>
<protein>
    <recommendedName>
        <fullName evidence="17">Nicotinamide-nucleotide adenylyltransferase</fullName>
        <ecNumber evidence="17">2.7.7.1</ecNumber>
        <ecNumber evidence="17">2.7.7.18</ecNumber>
    </recommendedName>
</protein>
<dbReference type="AlphaFoldDB" id="A0A8T9CET8"/>
<keyword evidence="8 17" id="KW-0808">Transferase</keyword>
<comment type="function">
    <text evidence="16">Catalyzes the formation of NAD(+) from nicotinamide mononucleotide (NMN) and ATP. Can also use the deamidated form; nicotinic acid mononucleotide (NaMN) as substrate with the same efficiency. Can use triazofurin monophosphate (TrMP) as substrate. Can also use GTP and ITP as nucleotide donors. Also catalyzes the reverse reaction, i.e. the pyrophosphorolytic cleavage of NAD(+). For the pyrophosphorolytic activity, can use NAD(+), NADH, NaAD, nicotinic acid adenine dinucleotide phosphate (NHD), nicotinamide guanine dinucleotide (NGD) as substrates. Fails to cleave phosphorylated dinucleotides NADP(+), NADPH and NaADP(+). Protects against axonal degeneration following injury. May be involved in the maintenance of axonal integrity. Also functions as a stress-response chaperone protein that prevents toxic aggregation of proteins; this function may be independent of its NAD(+) synthesis activity.</text>
</comment>
<feature type="compositionally biased region" description="Low complexity" evidence="18">
    <location>
        <begin position="278"/>
        <end position="289"/>
    </location>
</feature>
<comment type="catalytic activity">
    <reaction evidence="15 17">
        <text>beta-nicotinamide D-ribonucleotide + ATP + H(+) = diphosphate + NAD(+)</text>
        <dbReference type="Rhea" id="RHEA:21360"/>
        <dbReference type="ChEBI" id="CHEBI:14649"/>
        <dbReference type="ChEBI" id="CHEBI:15378"/>
        <dbReference type="ChEBI" id="CHEBI:30616"/>
        <dbReference type="ChEBI" id="CHEBI:33019"/>
        <dbReference type="ChEBI" id="CHEBI:57540"/>
        <dbReference type="EC" id="2.7.7.1"/>
    </reaction>
</comment>
<dbReference type="PANTHER" id="PTHR12039:SF0">
    <property type="entry name" value="NICOTINAMIDE-NUCLEOTIDE ADENYLYLTRANSFERASE"/>
    <property type="match status" value="1"/>
</dbReference>
<dbReference type="GO" id="GO:0000309">
    <property type="term" value="F:nicotinamide-nucleotide adenylyltransferase activity"/>
    <property type="evidence" value="ECO:0007669"/>
    <property type="project" value="UniProtKB-EC"/>
</dbReference>
<evidence type="ECO:0000256" key="11">
    <source>
        <dbReference type="ARBA" id="ARBA00022840"/>
    </source>
</evidence>
<evidence type="ECO:0000313" key="20">
    <source>
        <dbReference type="EMBL" id="TVY82254.1"/>
    </source>
</evidence>
<comment type="pathway">
    <text evidence="4">Cofactor biosynthesis; NAD(+) biosynthesis; deamido-NAD(+) from nicotinate D-ribonucleotide: step 1/1.</text>
</comment>
<dbReference type="GO" id="GO:0005759">
    <property type="term" value="C:mitochondrial matrix"/>
    <property type="evidence" value="ECO:0007669"/>
    <property type="project" value="UniProtKB-ARBA"/>
</dbReference>
<evidence type="ECO:0000259" key="19">
    <source>
        <dbReference type="Pfam" id="PF01467"/>
    </source>
</evidence>
<evidence type="ECO:0000256" key="17">
    <source>
        <dbReference type="RuleBase" id="RU362021"/>
    </source>
</evidence>
<comment type="subcellular location">
    <subcellularLocation>
        <location evidence="2">Mitochondrion</location>
    </subcellularLocation>
</comment>
<dbReference type="OrthoDB" id="422187at2759"/>
<accession>A0A8T9CET8</accession>
<evidence type="ECO:0000256" key="10">
    <source>
        <dbReference type="ARBA" id="ARBA00022741"/>
    </source>
</evidence>
<keyword evidence="10 17" id="KW-0547">Nucleotide-binding</keyword>
<dbReference type="EMBL" id="QGMK01000346">
    <property type="protein sequence ID" value="TVY82254.1"/>
    <property type="molecule type" value="Genomic_DNA"/>
</dbReference>
<dbReference type="GO" id="GO:0004515">
    <property type="term" value="F:nicotinate-nucleotide adenylyltransferase activity"/>
    <property type="evidence" value="ECO:0007669"/>
    <property type="project" value="UniProtKB-EC"/>
</dbReference>
<dbReference type="InterPro" id="IPR005248">
    <property type="entry name" value="NadD/NMNAT"/>
</dbReference>
<evidence type="ECO:0000256" key="4">
    <source>
        <dbReference type="ARBA" id="ARBA00005019"/>
    </source>
</evidence>
<dbReference type="EC" id="2.7.7.1" evidence="17"/>
<evidence type="ECO:0000256" key="3">
    <source>
        <dbReference type="ARBA" id="ARBA00004658"/>
    </source>
</evidence>
<dbReference type="EC" id="2.7.7.18" evidence="17"/>
<evidence type="ECO:0000256" key="15">
    <source>
        <dbReference type="ARBA" id="ARBA00049001"/>
    </source>
</evidence>
<comment type="pathway">
    <text evidence="3 17">Cofactor biosynthesis; NAD(+) biosynthesis; NAD(+) from nicotinamide D-ribonucleotide: step 1/1.</text>
</comment>
<evidence type="ECO:0000256" key="7">
    <source>
        <dbReference type="ARBA" id="ARBA00022642"/>
    </source>
</evidence>
<proteinExistence type="inferred from homology"/>
<dbReference type="PANTHER" id="PTHR12039">
    <property type="entry name" value="NICOTINAMIDE MONONUCLEOTIDE ADENYLYLTRANSFERASE"/>
    <property type="match status" value="1"/>
</dbReference>
<comment type="catalytic activity">
    <reaction evidence="14 17">
        <text>nicotinate beta-D-ribonucleotide + ATP + H(+) = deamido-NAD(+) + diphosphate</text>
        <dbReference type="Rhea" id="RHEA:22860"/>
        <dbReference type="ChEBI" id="CHEBI:15378"/>
        <dbReference type="ChEBI" id="CHEBI:30616"/>
        <dbReference type="ChEBI" id="CHEBI:33019"/>
        <dbReference type="ChEBI" id="CHEBI:57502"/>
        <dbReference type="ChEBI" id="CHEBI:58437"/>
        <dbReference type="EC" id="2.7.7.18"/>
    </reaction>
</comment>
<evidence type="ECO:0000313" key="21">
    <source>
        <dbReference type="Proteomes" id="UP000469558"/>
    </source>
</evidence>
<keyword evidence="12 17" id="KW-0520">NAD</keyword>
<dbReference type="NCBIfam" id="TIGR00482">
    <property type="entry name" value="nicotinate (nicotinamide) nucleotide adenylyltransferase"/>
    <property type="match status" value="1"/>
</dbReference>
<keyword evidence="21" id="KW-1185">Reference proteome</keyword>
<feature type="region of interest" description="Disordered" evidence="18">
    <location>
        <begin position="260"/>
        <end position="289"/>
    </location>
</feature>
<organism evidence="20 21">
    <name type="scientific">Lachnellula suecica</name>
    <dbReference type="NCBI Taxonomy" id="602035"/>
    <lineage>
        <taxon>Eukaryota</taxon>
        <taxon>Fungi</taxon>
        <taxon>Dikarya</taxon>
        <taxon>Ascomycota</taxon>
        <taxon>Pezizomycotina</taxon>
        <taxon>Leotiomycetes</taxon>
        <taxon>Helotiales</taxon>
        <taxon>Lachnaceae</taxon>
        <taxon>Lachnellula</taxon>
    </lineage>
</organism>
<dbReference type="CDD" id="cd09286">
    <property type="entry name" value="NMNAT_Eukarya"/>
    <property type="match status" value="1"/>
</dbReference>
<reference evidence="20 21" key="1">
    <citation type="submission" date="2018-05" db="EMBL/GenBank/DDBJ databases">
        <title>Genome sequencing and assembly of the regulated plant pathogen Lachnellula willkommii and related sister species for the development of diagnostic species identification markers.</title>
        <authorList>
            <person name="Giroux E."/>
            <person name="Bilodeau G."/>
        </authorList>
    </citation>
    <scope>NUCLEOTIDE SEQUENCE [LARGE SCALE GENOMIC DNA]</scope>
    <source>
        <strain evidence="20 21">CBS 268.59</strain>
    </source>
</reference>
<evidence type="ECO:0000256" key="2">
    <source>
        <dbReference type="ARBA" id="ARBA00004173"/>
    </source>
</evidence>
<dbReference type="InterPro" id="IPR051182">
    <property type="entry name" value="Euk_NMN_adenylyltrnsfrase"/>
</dbReference>
<comment type="caution">
    <text evidence="20">The sequence shown here is derived from an EMBL/GenBank/DDBJ whole genome shotgun (WGS) entry which is preliminary data.</text>
</comment>